<name>A0A8J2UCF1_9BACT</name>
<keyword evidence="3" id="KW-0472">Membrane</keyword>
<dbReference type="InterPro" id="IPR005467">
    <property type="entry name" value="His_kinase_dom"/>
</dbReference>
<gene>
    <name evidence="6" type="ORF">GCM10011511_21490</name>
</gene>
<dbReference type="Gene3D" id="3.30.565.10">
    <property type="entry name" value="Histidine kinase-like ATPase, C-terminal domain"/>
    <property type="match status" value="1"/>
</dbReference>
<keyword evidence="1" id="KW-0597">Phosphoprotein</keyword>
<dbReference type="PROSITE" id="PS51257">
    <property type="entry name" value="PROKAR_LIPOPROTEIN"/>
    <property type="match status" value="1"/>
</dbReference>
<dbReference type="PROSITE" id="PS50109">
    <property type="entry name" value="HIS_KIN"/>
    <property type="match status" value="1"/>
</dbReference>
<comment type="caution">
    <text evidence="6">The sequence shown here is derived from an EMBL/GenBank/DDBJ whole genome shotgun (WGS) entry which is preliminary data.</text>
</comment>
<keyword evidence="3" id="KW-1133">Transmembrane helix</keyword>
<evidence type="ECO:0000313" key="6">
    <source>
        <dbReference type="EMBL" id="GGA97868.1"/>
    </source>
</evidence>
<dbReference type="Gene3D" id="2.60.40.10">
    <property type="entry name" value="Immunoglobulins"/>
    <property type="match status" value="1"/>
</dbReference>
<evidence type="ECO:0000313" key="7">
    <source>
        <dbReference type="Proteomes" id="UP000607559"/>
    </source>
</evidence>
<dbReference type="SUPFAM" id="SSF47384">
    <property type="entry name" value="Homodimeric domain of signal transducing histidine kinase"/>
    <property type="match status" value="1"/>
</dbReference>
<feature type="domain" description="Histidine kinase" evidence="5">
    <location>
        <begin position="811"/>
        <end position="1021"/>
    </location>
</feature>
<keyword evidence="7" id="KW-1185">Reference proteome</keyword>
<accession>A0A8J2UCF1</accession>
<dbReference type="RefSeq" id="WP_188931346.1">
    <property type="nucleotide sequence ID" value="NZ_BMJC01000002.1"/>
</dbReference>
<evidence type="ECO:0000256" key="1">
    <source>
        <dbReference type="ARBA" id="ARBA00022553"/>
    </source>
</evidence>
<dbReference type="Gene3D" id="2.130.10.10">
    <property type="entry name" value="YVTN repeat-like/Quinoprotein amine dehydrogenase"/>
    <property type="match status" value="2"/>
</dbReference>
<dbReference type="InterPro" id="IPR036890">
    <property type="entry name" value="HATPase_C_sf"/>
</dbReference>
<proteinExistence type="predicted"/>
<evidence type="ECO:0000256" key="3">
    <source>
        <dbReference type="SAM" id="Phobius"/>
    </source>
</evidence>
<dbReference type="SUPFAM" id="SSF55874">
    <property type="entry name" value="ATPase domain of HSP90 chaperone/DNA topoisomerase II/histidine kinase"/>
    <property type="match status" value="1"/>
</dbReference>
<dbReference type="PANTHER" id="PTHR43547">
    <property type="entry name" value="TWO-COMPONENT HISTIDINE KINASE"/>
    <property type="match status" value="1"/>
</dbReference>
<dbReference type="InterPro" id="IPR003594">
    <property type="entry name" value="HATPase_dom"/>
</dbReference>
<dbReference type="InterPro" id="IPR013783">
    <property type="entry name" value="Ig-like_fold"/>
</dbReference>
<dbReference type="Pfam" id="PF02518">
    <property type="entry name" value="HATPase_c"/>
    <property type="match status" value="1"/>
</dbReference>
<dbReference type="PANTHER" id="PTHR43547:SF2">
    <property type="entry name" value="HYBRID SIGNAL TRANSDUCTION HISTIDINE KINASE C"/>
    <property type="match status" value="1"/>
</dbReference>
<dbReference type="InterPro" id="IPR036097">
    <property type="entry name" value="HisK_dim/P_sf"/>
</dbReference>
<dbReference type="AlphaFoldDB" id="A0A8J2UCF1"/>
<keyword evidence="3" id="KW-0812">Transmembrane</keyword>
<evidence type="ECO:0000259" key="5">
    <source>
        <dbReference type="PROSITE" id="PS50109"/>
    </source>
</evidence>
<reference evidence="6" key="1">
    <citation type="journal article" date="2014" name="Int. J. Syst. Evol. Microbiol.">
        <title>Complete genome sequence of Corynebacterium casei LMG S-19264T (=DSM 44701T), isolated from a smear-ripened cheese.</title>
        <authorList>
            <consortium name="US DOE Joint Genome Institute (JGI-PGF)"/>
            <person name="Walter F."/>
            <person name="Albersmeier A."/>
            <person name="Kalinowski J."/>
            <person name="Ruckert C."/>
        </authorList>
    </citation>
    <scope>NUCLEOTIDE SEQUENCE</scope>
    <source>
        <strain evidence="6">CGMCC 1.15448</strain>
    </source>
</reference>
<sequence length="1021" mass="115948">MSRKFFFLFYLLAISIGCAEAQNGGSDPSLPDRNDYDIKRYNSENGLPQNSATGLLLDKNDFLWITTQNGLVRFDGRRFRIYDKSNTPAIRSNRFSVIGESSQGEVLLGSSFDPAGIYKVEPDYSVVTDTTRTRIPHKFLHINAKGFFDCTPLFNYYASAGKGIDTAFLKDLCSSETFVILSDNEIVVRDSGNEWYYLNNVSAEVSKLPVGFKGGGDHVFVLHGIFCIFSDSGGWFFFKHGRETALRVDKGLTDLMKKAHGLNLIIGPGGDQVIIRYRNDIYQLNLDNNLLSTERIFQDLKILDKIIATSFLYDKKNQRLFIATVTTGVIVVTKRLFRTLDFNASDPLDNAFKAFLLLPQKKILTASGILDRDKENNNHLFKEDMRPDGNCFYRAGDRSIWVSRDKRLHYYDIDFSRGIAVDSLLLDSYIGSIIEDSRHVIWISTLSSLLKIADGKLQYVFNRHPPFVTHNIESIAAVSPSQLWIASRDGVYTYDIAKDSIGEKPILPQVYARNIYRAKDNSIWVATYGNGFYKYQRGKFTALPADAQNYLSTAHTFLEDGSGFFWITTNHGLFRIRKKDLDDYTIGREDSLYYYYIDKSSGFNTNEFNGGCNPASQTDDEGNFYFPSLDGIVYFNPGRVHPEMPDKAIFVDHLFVDSVRLDYTKIHAIKPDFQQIIVDITTPFYGLEENLKLEYTLDSAGGKWYPVNKDGRITINRLPHGKYTLSVRKHNGSAGNRFARIAIAFEVRPHWYNTWVFYALLALVAGSLLFLLIRLRIKILRQQNLRLQMKVDERTSELEQSTIIKERLLSVIMHDMRSPLFSQALLIDHLHANLHKLGDQELNELFYLLKDSNNSICQFSTDFLAWYDSQKQGFSIKKENIALIDLIEETTDIYKDIAFRKGLYFNLDIPSGLMLVSDRNILAIVIRNLVDNAVKYTASGGIGISAFRKNGHIRIQVKDTGQGMTALKVKEIRAINEKDTNTTGQAFGYRFIMELVRKLNGEVDIESAPAGGTTVAVSFTA</sequence>
<feature type="compositionally biased region" description="Basic and acidic residues" evidence="2">
    <location>
        <begin position="30"/>
        <end position="42"/>
    </location>
</feature>
<reference evidence="6" key="2">
    <citation type="submission" date="2020-09" db="EMBL/GenBank/DDBJ databases">
        <authorList>
            <person name="Sun Q."/>
            <person name="Zhou Y."/>
        </authorList>
    </citation>
    <scope>NUCLEOTIDE SEQUENCE</scope>
    <source>
        <strain evidence="6">CGMCC 1.15448</strain>
    </source>
</reference>
<dbReference type="SMART" id="SM00387">
    <property type="entry name" value="HATPase_c"/>
    <property type="match status" value="1"/>
</dbReference>
<keyword evidence="4" id="KW-0732">Signal</keyword>
<dbReference type="GO" id="GO:0000155">
    <property type="term" value="F:phosphorelay sensor kinase activity"/>
    <property type="evidence" value="ECO:0007669"/>
    <property type="project" value="InterPro"/>
</dbReference>
<evidence type="ECO:0000256" key="2">
    <source>
        <dbReference type="SAM" id="MobiDB-lite"/>
    </source>
</evidence>
<protein>
    <recommendedName>
        <fullName evidence="5">Histidine kinase domain-containing protein</fullName>
    </recommendedName>
</protein>
<evidence type="ECO:0000256" key="4">
    <source>
        <dbReference type="SAM" id="SignalP"/>
    </source>
</evidence>
<organism evidence="6 7">
    <name type="scientific">Puia dinghuensis</name>
    <dbReference type="NCBI Taxonomy" id="1792502"/>
    <lineage>
        <taxon>Bacteria</taxon>
        <taxon>Pseudomonadati</taxon>
        <taxon>Bacteroidota</taxon>
        <taxon>Chitinophagia</taxon>
        <taxon>Chitinophagales</taxon>
        <taxon>Chitinophagaceae</taxon>
        <taxon>Puia</taxon>
    </lineage>
</organism>
<feature type="signal peptide" evidence="4">
    <location>
        <begin position="1"/>
        <end position="21"/>
    </location>
</feature>
<dbReference type="Proteomes" id="UP000607559">
    <property type="component" value="Unassembled WGS sequence"/>
</dbReference>
<feature type="chain" id="PRO_5035262406" description="Histidine kinase domain-containing protein" evidence="4">
    <location>
        <begin position="22"/>
        <end position="1021"/>
    </location>
</feature>
<feature type="transmembrane region" description="Helical" evidence="3">
    <location>
        <begin position="755"/>
        <end position="773"/>
    </location>
</feature>
<feature type="region of interest" description="Disordered" evidence="2">
    <location>
        <begin position="24"/>
        <end position="45"/>
    </location>
</feature>
<dbReference type="InterPro" id="IPR015943">
    <property type="entry name" value="WD40/YVTN_repeat-like_dom_sf"/>
</dbReference>
<dbReference type="EMBL" id="BMJC01000002">
    <property type="protein sequence ID" value="GGA97868.1"/>
    <property type="molecule type" value="Genomic_DNA"/>
</dbReference>
<dbReference type="SUPFAM" id="SSF63829">
    <property type="entry name" value="Calcium-dependent phosphotriesterase"/>
    <property type="match status" value="2"/>
</dbReference>